<dbReference type="OrthoDB" id="1430580at2"/>
<evidence type="ECO:0000313" key="1">
    <source>
        <dbReference type="EMBL" id="PRY53364.1"/>
    </source>
</evidence>
<dbReference type="AlphaFoldDB" id="A0A2T0U634"/>
<reference evidence="1 2" key="1">
    <citation type="submission" date="2018-03" db="EMBL/GenBank/DDBJ databases">
        <title>Genomic Encyclopedia of Type Strains, Phase III (KMG-III): the genomes of soil and plant-associated and newly described type strains.</title>
        <authorList>
            <person name="Whitman W."/>
        </authorList>
    </citation>
    <scope>NUCLEOTIDE SEQUENCE [LARGE SCALE GENOMIC DNA]</scope>
    <source>
        <strain evidence="1 2">CGMCC 1.9313</strain>
    </source>
</reference>
<accession>A0A2T0U634</accession>
<protein>
    <submittedName>
        <fullName evidence="1">L-rhamnose mutarotase</fullName>
    </submittedName>
</protein>
<dbReference type="InterPro" id="IPR008000">
    <property type="entry name" value="Rham/fucose_mutarotase"/>
</dbReference>
<sequence length="111" mass="13129">MTRYCMTLDLKDDPKLVDEYVRWHREVWDEVKDSLLQSGVSGLEIYLLGNRLCMIMETDDSFSFERKAEMDAANVRVQEWEELMWRYQQALPGAKPGEKWMLMENIFSLAG</sequence>
<dbReference type="InterPro" id="IPR052996">
    <property type="entry name" value="Carb_Metab_Mutarotase"/>
</dbReference>
<dbReference type="PANTHER" id="PTHR43239">
    <property type="entry name" value="UPF0734 PROTEIN DDB_G0273871/DDB_G0273177"/>
    <property type="match status" value="1"/>
</dbReference>
<dbReference type="Proteomes" id="UP000238034">
    <property type="component" value="Unassembled WGS sequence"/>
</dbReference>
<keyword evidence="2" id="KW-1185">Reference proteome</keyword>
<dbReference type="GO" id="GO:0016857">
    <property type="term" value="F:racemase and epimerase activity, acting on carbohydrates and derivatives"/>
    <property type="evidence" value="ECO:0007669"/>
    <property type="project" value="InterPro"/>
</dbReference>
<organism evidence="1 2">
    <name type="scientific">Arcticibacter pallidicorallinus</name>
    <dbReference type="NCBI Taxonomy" id="1259464"/>
    <lineage>
        <taxon>Bacteria</taxon>
        <taxon>Pseudomonadati</taxon>
        <taxon>Bacteroidota</taxon>
        <taxon>Sphingobacteriia</taxon>
        <taxon>Sphingobacteriales</taxon>
        <taxon>Sphingobacteriaceae</taxon>
        <taxon>Arcticibacter</taxon>
    </lineage>
</organism>
<dbReference type="RefSeq" id="WP_106292927.1">
    <property type="nucleotide sequence ID" value="NZ_PVTH01000004.1"/>
</dbReference>
<dbReference type="InterPro" id="IPR011008">
    <property type="entry name" value="Dimeric_a/b-barrel"/>
</dbReference>
<name>A0A2T0U634_9SPHI</name>
<dbReference type="Gene3D" id="3.30.70.100">
    <property type="match status" value="1"/>
</dbReference>
<gene>
    <name evidence="1" type="ORF">B0I27_104375</name>
</gene>
<evidence type="ECO:0000313" key="2">
    <source>
        <dbReference type="Proteomes" id="UP000238034"/>
    </source>
</evidence>
<proteinExistence type="predicted"/>
<dbReference type="PANTHER" id="PTHR43239:SF1">
    <property type="entry name" value="UPF0734 PROTEIN DDB_G0273871_DDB_G0273177"/>
    <property type="match status" value="1"/>
</dbReference>
<dbReference type="Pfam" id="PF05336">
    <property type="entry name" value="rhaM"/>
    <property type="match status" value="1"/>
</dbReference>
<dbReference type="SUPFAM" id="SSF54909">
    <property type="entry name" value="Dimeric alpha+beta barrel"/>
    <property type="match status" value="1"/>
</dbReference>
<dbReference type="EMBL" id="PVTH01000004">
    <property type="protein sequence ID" value="PRY53364.1"/>
    <property type="molecule type" value="Genomic_DNA"/>
</dbReference>
<comment type="caution">
    <text evidence="1">The sequence shown here is derived from an EMBL/GenBank/DDBJ whole genome shotgun (WGS) entry which is preliminary data.</text>
</comment>